<dbReference type="SMART" id="SM00612">
    <property type="entry name" value="Kelch"/>
    <property type="match status" value="1"/>
</dbReference>
<dbReference type="InterPro" id="IPR001810">
    <property type="entry name" value="F-box_dom"/>
</dbReference>
<dbReference type="GeneID" id="104716240"/>
<dbReference type="Proteomes" id="UP000694864">
    <property type="component" value="Chromosome 10"/>
</dbReference>
<dbReference type="PANTHER" id="PTHR24414:SF184">
    <property type="entry name" value="GALACTOSE OXIDASE_KELCH REPEAT SUPERFAMILY PROTEIN"/>
    <property type="match status" value="1"/>
</dbReference>
<dbReference type="PANTHER" id="PTHR24414">
    <property type="entry name" value="F-BOX/KELCH-REPEAT PROTEIN SKIP4"/>
    <property type="match status" value="1"/>
</dbReference>
<dbReference type="InterPro" id="IPR015915">
    <property type="entry name" value="Kelch-typ_b-propeller"/>
</dbReference>
<dbReference type="InterPro" id="IPR050354">
    <property type="entry name" value="F-box/kelch-repeat_ARATH"/>
</dbReference>
<dbReference type="RefSeq" id="XP_010431932.1">
    <property type="nucleotide sequence ID" value="XM_010433630.2"/>
</dbReference>
<feature type="compositionally biased region" description="Basic residues" evidence="1">
    <location>
        <begin position="1"/>
        <end position="20"/>
    </location>
</feature>
<name>A0ABM0TV47_CAMSA</name>
<evidence type="ECO:0000313" key="4">
    <source>
        <dbReference type="RefSeq" id="XP_010431932.1"/>
    </source>
</evidence>
<dbReference type="SUPFAM" id="SSF81383">
    <property type="entry name" value="F-box domain"/>
    <property type="match status" value="1"/>
</dbReference>
<dbReference type="PROSITE" id="PS50181">
    <property type="entry name" value="FBOX"/>
    <property type="match status" value="1"/>
</dbReference>
<dbReference type="CDD" id="cd22152">
    <property type="entry name" value="F-box_AtAFR-like"/>
    <property type="match status" value="1"/>
</dbReference>
<protein>
    <submittedName>
        <fullName evidence="4">F-box/kelch-repeat protein At4g39570</fullName>
    </submittedName>
</protein>
<dbReference type="Gene3D" id="2.120.10.80">
    <property type="entry name" value="Kelch-type beta propeller"/>
    <property type="match status" value="1"/>
</dbReference>
<gene>
    <name evidence="4" type="primary">LOC104716240</name>
</gene>
<evidence type="ECO:0000313" key="3">
    <source>
        <dbReference type="Proteomes" id="UP000694864"/>
    </source>
</evidence>
<evidence type="ECO:0000256" key="1">
    <source>
        <dbReference type="SAM" id="MobiDB-lite"/>
    </source>
</evidence>
<feature type="domain" description="F-box" evidence="2">
    <location>
        <begin position="26"/>
        <end position="72"/>
    </location>
</feature>
<proteinExistence type="predicted"/>
<dbReference type="Pfam" id="PF00646">
    <property type="entry name" value="F-box"/>
    <property type="match status" value="1"/>
</dbReference>
<evidence type="ECO:0000259" key="2">
    <source>
        <dbReference type="PROSITE" id="PS50181"/>
    </source>
</evidence>
<dbReference type="InterPro" id="IPR006652">
    <property type="entry name" value="Kelch_1"/>
</dbReference>
<dbReference type="InterPro" id="IPR036047">
    <property type="entry name" value="F-box-like_dom_sf"/>
</dbReference>
<sequence>MYSPKRKTVTMKQPSLKKKKLSDSPPTPIPSLPDDLLISIFARVARLYYSNLSLVSKSFRSLIASPELYETRSLLGRTESCLYLCLQEGNPDPNPLWFTHCLKPDRTLTKRTRKTKKSRGNILIPIPVPNPPLAHWSGHASVGSNIYFFGGYIKNNVPSSKVLVLDCRSHTLREAPSMQVERLDPSATVIDGKIYVAGGNQDEDTESLYPIVIFDSKTQIWDHMPIPYWEQNWGCLSRSAYIEGKFYLMIGSKVMAYDREVGRWDFVGYQMGRCWLWSCNCVIENVLYCYGGAFRWYDTDLRLWKNIKGLKGLPKFGKNVYVKLVDYGGKMAAFWDNRVPPTSSEDKYKTIWCAVIALERPNSEEIWGMVEWYEAVLTVPVSYEFEHALAVTV</sequence>
<dbReference type="Pfam" id="PF25210">
    <property type="entry name" value="Kelch_FKB95"/>
    <property type="match status" value="1"/>
</dbReference>
<organism evidence="3 4">
    <name type="scientific">Camelina sativa</name>
    <name type="common">False flax</name>
    <name type="synonym">Myagrum sativum</name>
    <dbReference type="NCBI Taxonomy" id="90675"/>
    <lineage>
        <taxon>Eukaryota</taxon>
        <taxon>Viridiplantae</taxon>
        <taxon>Streptophyta</taxon>
        <taxon>Embryophyta</taxon>
        <taxon>Tracheophyta</taxon>
        <taxon>Spermatophyta</taxon>
        <taxon>Magnoliopsida</taxon>
        <taxon>eudicotyledons</taxon>
        <taxon>Gunneridae</taxon>
        <taxon>Pentapetalae</taxon>
        <taxon>rosids</taxon>
        <taxon>malvids</taxon>
        <taxon>Brassicales</taxon>
        <taxon>Brassicaceae</taxon>
        <taxon>Camelineae</taxon>
        <taxon>Camelina</taxon>
    </lineage>
</organism>
<reference evidence="4" key="2">
    <citation type="submission" date="2025-08" db="UniProtKB">
        <authorList>
            <consortium name="RefSeq"/>
        </authorList>
    </citation>
    <scope>IDENTIFICATION</scope>
    <source>
        <tissue evidence="4">Leaf</tissue>
    </source>
</reference>
<accession>A0ABM0TV47</accession>
<dbReference type="Gene3D" id="1.20.1280.50">
    <property type="match status" value="1"/>
</dbReference>
<dbReference type="SUPFAM" id="SSF117281">
    <property type="entry name" value="Kelch motif"/>
    <property type="match status" value="1"/>
</dbReference>
<dbReference type="SMART" id="SM00256">
    <property type="entry name" value="FBOX"/>
    <property type="match status" value="1"/>
</dbReference>
<reference evidence="3" key="1">
    <citation type="journal article" date="2014" name="Nat. Commun.">
        <title>The emerging biofuel crop Camelina sativa retains a highly undifferentiated hexaploid genome structure.</title>
        <authorList>
            <person name="Kagale S."/>
            <person name="Koh C."/>
            <person name="Nixon J."/>
            <person name="Bollina V."/>
            <person name="Clarke W.E."/>
            <person name="Tuteja R."/>
            <person name="Spillane C."/>
            <person name="Robinson S.J."/>
            <person name="Links M.G."/>
            <person name="Clarke C."/>
            <person name="Higgins E.E."/>
            <person name="Huebert T."/>
            <person name="Sharpe A.G."/>
            <person name="Parkin I.A."/>
        </authorList>
    </citation>
    <scope>NUCLEOTIDE SEQUENCE [LARGE SCALE GENOMIC DNA]</scope>
    <source>
        <strain evidence="3">cv. DH55</strain>
    </source>
</reference>
<dbReference type="InterPro" id="IPR057499">
    <property type="entry name" value="Kelch_FKB95"/>
</dbReference>
<keyword evidence="3" id="KW-1185">Reference proteome</keyword>
<feature type="region of interest" description="Disordered" evidence="1">
    <location>
        <begin position="1"/>
        <end position="27"/>
    </location>
</feature>